<dbReference type="Proteomes" id="UP000071641">
    <property type="component" value="Unassembled WGS sequence"/>
</dbReference>
<sequence length="107" mass="11478">MDGQIKLPSQDTDTSTSNAQAGSLTDKPIAGKIADHIGTGKNAKDSFIWMTITWSFYVATGISILLFARSFFEVASGESLLDSLVQIWSVFVPIITLALGYAFGKGE</sequence>
<protein>
    <submittedName>
        <fullName evidence="3">Uncharacterized protein</fullName>
    </submittedName>
</protein>
<reference evidence="4" key="1">
    <citation type="submission" date="2016-02" db="EMBL/GenBank/DDBJ databases">
        <authorList>
            <person name="Rodrigo-Torres Lidia"/>
            <person name="Arahal R.David."/>
        </authorList>
    </citation>
    <scope>NUCLEOTIDE SEQUENCE [LARGE SCALE GENOMIC DNA]</scope>
    <source>
        <strain evidence="4">CECT 9029</strain>
    </source>
</reference>
<organism evidence="3 4">
    <name type="scientific">Grimontia celer</name>
    <dbReference type="NCBI Taxonomy" id="1796497"/>
    <lineage>
        <taxon>Bacteria</taxon>
        <taxon>Pseudomonadati</taxon>
        <taxon>Pseudomonadota</taxon>
        <taxon>Gammaproteobacteria</taxon>
        <taxon>Vibrionales</taxon>
        <taxon>Vibrionaceae</taxon>
        <taxon>Grimontia</taxon>
    </lineage>
</organism>
<feature type="transmembrane region" description="Helical" evidence="2">
    <location>
        <begin position="84"/>
        <end position="104"/>
    </location>
</feature>
<accession>A0A128F5Q5</accession>
<name>A0A128F5Q5_9GAMM</name>
<evidence type="ECO:0000313" key="3">
    <source>
        <dbReference type="EMBL" id="CZF81611.1"/>
    </source>
</evidence>
<keyword evidence="4" id="KW-1185">Reference proteome</keyword>
<keyword evidence="2" id="KW-0472">Membrane</keyword>
<evidence type="ECO:0000256" key="2">
    <source>
        <dbReference type="SAM" id="Phobius"/>
    </source>
</evidence>
<keyword evidence="2" id="KW-1133">Transmembrane helix</keyword>
<feature type="transmembrane region" description="Helical" evidence="2">
    <location>
        <begin position="47"/>
        <end position="72"/>
    </location>
</feature>
<dbReference type="STRING" id="1796497.GCE9029_02717"/>
<feature type="compositionally biased region" description="Polar residues" evidence="1">
    <location>
        <begin position="7"/>
        <end position="23"/>
    </location>
</feature>
<evidence type="ECO:0000256" key="1">
    <source>
        <dbReference type="SAM" id="MobiDB-lite"/>
    </source>
</evidence>
<dbReference type="AlphaFoldDB" id="A0A128F5Q5"/>
<dbReference type="RefSeq" id="WP_062663752.1">
    <property type="nucleotide sequence ID" value="NZ_FIZX01000002.1"/>
</dbReference>
<evidence type="ECO:0000313" key="4">
    <source>
        <dbReference type="Proteomes" id="UP000071641"/>
    </source>
</evidence>
<proteinExistence type="predicted"/>
<gene>
    <name evidence="3" type="ORF">GCE9029_02717</name>
</gene>
<dbReference type="EMBL" id="FIZX01000002">
    <property type="protein sequence ID" value="CZF81611.1"/>
    <property type="molecule type" value="Genomic_DNA"/>
</dbReference>
<feature type="region of interest" description="Disordered" evidence="1">
    <location>
        <begin position="1"/>
        <end position="24"/>
    </location>
</feature>
<keyword evidence="2" id="KW-0812">Transmembrane</keyword>